<feature type="signal peptide" evidence="1">
    <location>
        <begin position="1"/>
        <end position="30"/>
    </location>
</feature>
<dbReference type="EMBL" id="CP045857">
    <property type="protein sequence ID" value="QIJ05602.1"/>
    <property type="molecule type" value="Genomic_DNA"/>
</dbReference>
<organism evidence="2 3">
    <name type="scientific">Shewanella chilikensis</name>
    <dbReference type="NCBI Taxonomy" id="558541"/>
    <lineage>
        <taxon>Bacteria</taxon>
        <taxon>Pseudomonadati</taxon>
        <taxon>Pseudomonadota</taxon>
        <taxon>Gammaproteobacteria</taxon>
        <taxon>Alteromonadales</taxon>
        <taxon>Shewanellaceae</taxon>
        <taxon>Shewanella</taxon>
    </lineage>
</organism>
<keyword evidence="1" id="KW-0732">Signal</keyword>
<dbReference type="Proteomes" id="UP000502117">
    <property type="component" value="Chromosome"/>
</dbReference>
<evidence type="ECO:0000256" key="1">
    <source>
        <dbReference type="SAM" id="SignalP"/>
    </source>
</evidence>
<evidence type="ECO:0000313" key="2">
    <source>
        <dbReference type="EMBL" id="QIJ05602.1"/>
    </source>
</evidence>
<accession>A0A6G7LV04</accession>
<dbReference type="AlphaFoldDB" id="A0A6G7LV04"/>
<proteinExistence type="predicted"/>
<evidence type="ECO:0000313" key="3">
    <source>
        <dbReference type="Proteomes" id="UP000502117"/>
    </source>
</evidence>
<dbReference type="Pfam" id="PF09694">
    <property type="entry name" value="Gcw_chp"/>
    <property type="match status" value="1"/>
</dbReference>
<sequence>MLVNQVIRRSNPLLWALLLGGAITSTSAMAEVSGEIAVTNDYRFRAVSQTAGDFAVQGGLDWSHDSGFFVGAWASNVEFDEDGSPKEDQVGADFELDVYLGYAGEINDNLAYDITLLRYMYPGDNVSQDYNEISFGLEFSDFRAAYWYTNDYAGSDLDYHYAELNYSYEFAENWSLDMHLGYNFGDAPDEDMGKYLDYSIGVSTEIAGFGLSVAWLDTDIDSDAEISSGTFQNDGTVLASVSYAF</sequence>
<dbReference type="KEGG" id="schk:GII14_16600"/>
<name>A0A6G7LV04_9GAMM</name>
<evidence type="ECO:0008006" key="4">
    <source>
        <dbReference type="Google" id="ProtNLM"/>
    </source>
</evidence>
<protein>
    <recommendedName>
        <fullName evidence="4">TIGR02001 family outer membrane protein</fullName>
    </recommendedName>
</protein>
<feature type="chain" id="PRO_5026130787" description="TIGR02001 family outer membrane protein" evidence="1">
    <location>
        <begin position="31"/>
        <end position="245"/>
    </location>
</feature>
<gene>
    <name evidence="2" type="ORF">GII14_16600</name>
</gene>
<reference evidence="2 3" key="1">
    <citation type="submission" date="2019-11" db="EMBL/GenBank/DDBJ databases">
        <title>Complete Genome Sequence of Shewanella chilikensis Strain DC57, Isolated from Corroded Seal Rings at a floating production facility in Australia.</title>
        <authorList>
            <person name="Salgar-Chaparro S.J."/>
            <person name="Castillo-Villamizar G.A."/>
            <person name="Poehlein A."/>
            <person name="Daniel R."/>
            <person name="Machuca L."/>
        </authorList>
    </citation>
    <scope>NUCLEOTIDE SEQUENCE [LARGE SCALE GENOMIC DNA]</scope>
    <source>
        <strain evidence="2 3">DC57</strain>
    </source>
</reference>
<dbReference type="InterPro" id="IPR010239">
    <property type="entry name" value="CHP02001"/>
</dbReference>
<dbReference type="NCBIfam" id="TIGR02001">
    <property type="entry name" value="gcw_chp"/>
    <property type="match status" value="1"/>
</dbReference>